<feature type="compositionally biased region" description="Acidic residues" evidence="3">
    <location>
        <begin position="656"/>
        <end position="665"/>
    </location>
</feature>
<feature type="compositionally biased region" description="Basic and acidic residues" evidence="3">
    <location>
        <begin position="269"/>
        <end position="278"/>
    </location>
</feature>
<dbReference type="InterPro" id="IPR002099">
    <property type="entry name" value="MutL/Mlh/PMS"/>
</dbReference>
<feature type="compositionally biased region" description="Polar residues" evidence="3">
    <location>
        <begin position="560"/>
        <end position="575"/>
    </location>
</feature>
<dbReference type="InterPro" id="IPR036890">
    <property type="entry name" value="HATPase_C_sf"/>
</dbReference>
<feature type="region of interest" description="Disordered" evidence="3">
    <location>
        <begin position="402"/>
        <end position="474"/>
    </location>
</feature>
<dbReference type="SMART" id="SM01340">
    <property type="entry name" value="DNA_mis_repair"/>
    <property type="match status" value="1"/>
</dbReference>
<dbReference type="SMART" id="SM00853">
    <property type="entry name" value="MutL_C"/>
    <property type="match status" value="1"/>
</dbReference>
<dbReference type="InterPro" id="IPR013507">
    <property type="entry name" value="DNA_mismatch_S5_2-like"/>
</dbReference>
<evidence type="ECO:0000259" key="4">
    <source>
        <dbReference type="SMART" id="SM00853"/>
    </source>
</evidence>
<dbReference type="Proteomes" id="UP001521116">
    <property type="component" value="Unassembled WGS sequence"/>
</dbReference>
<dbReference type="InterPro" id="IPR014790">
    <property type="entry name" value="MutL_C"/>
</dbReference>
<keyword evidence="2" id="KW-0227">DNA damage</keyword>
<dbReference type="InterPro" id="IPR014762">
    <property type="entry name" value="DNA_mismatch_repair_CS"/>
</dbReference>
<organism evidence="6 7">
    <name type="scientific">Neofusicoccum ribis</name>
    <dbReference type="NCBI Taxonomy" id="45134"/>
    <lineage>
        <taxon>Eukaryota</taxon>
        <taxon>Fungi</taxon>
        <taxon>Dikarya</taxon>
        <taxon>Ascomycota</taxon>
        <taxon>Pezizomycotina</taxon>
        <taxon>Dothideomycetes</taxon>
        <taxon>Dothideomycetes incertae sedis</taxon>
        <taxon>Botryosphaeriales</taxon>
        <taxon>Botryosphaeriaceae</taxon>
        <taxon>Neofusicoccum</taxon>
    </lineage>
</organism>
<dbReference type="Pfam" id="PF08676">
    <property type="entry name" value="MutL_C"/>
    <property type="match status" value="1"/>
</dbReference>
<reference evidence="6 7" key="1">
    <citation type="submission" date="2024-02" db="EMBL/GenBank/DDBJ databases">
        <title>De novo assembly and annotation of 12 fungi associated with fruit tree decline syndrome in Ontario, Canada.</title>
        <authorList>
            <person name="Sulman M."/>
            <person name="Ellouze W."/>
            <person name="Ilyukhin E."/>
        </authorList>
    </citation>
    <scope>NUCLEOTIDE SEQUENCE [LARGE SCALE GENOMIC DNA]</scope>
    <source>
        <strain evidence="6 7">M1-105</strain>
    </source>
</reference>
<name>A0ABR3SAJ2_9PEZI</name>
<feature type="compositionally biased region" description="Polar residues" evidence="3">
    <location>
        <begin position="446"/>
        <end position="463"/>
    </location>
</feature>
<dbReference type="SUPFAM" id="SSF55874">
    <property type="entry name" value="ATPase domain of HSP90 chaperone/DNA topoisomerase II/histidine kinase"/>
    <property type="match status" value="1"/>
</dbReference>
<feature type="region of interest" description="Disordered" evidence="3">
    <location>
        <begin position="258"/>
        <end position="279"/>
    </location>
</feature>
<dbReference type="EMBL" id="JAJVDC020000319">
    <property type="protein sequence ID" value="KAL1615357.1"/>
    <property type="molecule type" value="Genomic_DNA"/>
</dbReference>
<feature type="domain" description="DNA mismatch repair protein S5" evidence="5">
    <location>
        <begin position="234"/>
        <end position="376"/>
    </location>
</feature>
<evidence type="ECO:0000256" key="3">
    <source>
        <dbReference type="SAM" id="MobiDB-lite"/>
    </source>
</evidence>
<dbReference type="Gene3D" id="3.30.230.10">
    <property type="match status" value="1"/>
</dbReference>
<dbReference type="SUPFAM" id="SSF118116">
    <property type="entry name" value="DNA mismatch repair protein MutL"/>
    <property type="match status" value="1"/>
</dbReference>
<feature type="compositionally biased region" description="Polar residues" evidence="3">
    <location>
        <begin position="258"/>
        <end position="268"/>
    </location>
</feature>
<dbReference type="Gene3D" id="3.30.1540.20">
    <property type="entry name" value="MutL, C-terminal domain, dimerisation subdomain"/>
    <property type="match status" value="1"/>
</dbReference>
<feature type="region of interest" description="Disordered" evidence="3">
    <location>
        <begin position="488"/>
        <end position="514"/>
    </location>
</feature>
<dbReference type="Gene3D" id="3.30.565.10">
    <property type="entry name" value="Histidine kinase-like ATPase, C-terminal domain"/>
    <property type="match status" value="1"/>
</dbReference>
<dbReference type="InterPro" id="IPR042120">
    <property type="entry name" value="MutL_C_dimsub"/>
</dbReference>
<dbReference type="InterPro" id="IPR020568">
    <property type="entry name" value="Ribosomal_Su5_D2-typ_SF"/>
</dbReference>
<dbReference type="InterPro" id="IPR037198">
    <property type="entry name" value="MutL_C_sf"/>
</dbReference>
<dbReference type="CDD" id="cd03484">
    <property type="entry name" value="MutL_Trans_hPMS_2_like"/>
    <property type="match status" value="1"/>
</dbReference>
<comment type="caution">
    <text evidence="6">The sequence shown here is derived from an EMBL/GenBank/DDBJ whole genome shotgun (WGS) entry which is preliminary data.</text>
</comment>
<dbReference type="InterPro" id="IPR014721">
    <property type="entry name" value="Ribsml_uS5_D2-typ_fold_subgr"/>
</dbReference>
<dbReference type="GO" id="GO:0005524">
    <property type="term" value="F:ATP binding"/>
    <property type="evidence" value="ECO:0007669"/>
    <property type="project" value="UniProtKB-KW"/>
</dbReference>
<dbReference type="Gene3D" id="3.30.1370.100">
    <property type="entry name" value="MutL, C-terminal domain, regulatory subdomain"/>
    <property type="match status" value="1"/>
</dbReference>
<sequence length="1091" mass="119889">MATIKAIEGRSIHQIQSGQVIVDLCSVVKELVENSLDAGATSMGKLSVNSGCAARSNHTTDVRFKNSGLDSIEVQDNGHGITPADHETIALKHHTSKLSTYDDLSSLTTFGFRGEALSSLCAISHLHILTARASDGPKGTRLDFETSGKLKGTSVAASQKGTMVVVKNLFNNLPVRRRELDKNIKREYGKVMNLLHAYACISVGVRFAVSNQAAKGKKVTVFSTKANPTTRENIANVYSAKTLLALIPLELKLEMTPTTLPGQNAKHQSTQEDRESRKVRIQGHISRPVVGEGRQTPDRQIFFVNSRPCALPQVSKAINEVYKSYNVTQSPFIFANLVMDTNAYDVNISPDKRTIMLHDQTALLEALKEALTRLFEEHDQSVPQAQLGAKKLHQFKPLNLVRQSPSAPAKGGNDQSPAPTINEEDEGADGSSGTPATQDAERTPVSLIQKSTGRDVTSQSRLPQAQIRKKSDEMAQKQKLVLSFQNETTKAQAEATGEKDDEIQAEPSSPPQSLVISRAVQDFNDRFSGLRTKAAYQERQKRSSESAEEGYQEPSIAAMISSSQKSSPGPVQNAFNRIRPKRTSAETATITIGSKTTTTTIGRPKAKRRRIYTPKYDLNGGLLPSPEKKPGFVSSLKMFAETKVEEEEDADKREEDLNEIEDDSDALSSDEGAPKRDTESVSRRFSATEESDEALPEGKNVKAATEKNMEVNQLLRAKSPLFVPQVEGSDDEYLDEDEKKAREEARVAEMIAEAENAAQLTQDSIKRTANILKGRTKKNSTSKLIQTFYTTPLKIEQMLSQLNKQLQACTKESKGSGLLSTTADQSPEERLSLTVSKSDFGRMRVVGQFNLGFILAVRPASDKDSSSIPSRTPTSAPSAVSNSDELFIIDQHASDEKINFERLTNTTIIAPQPLVHPHLLDLTAVEEEIILSYPSAFAANGFQLATDTSGEVPVGKRCRLLGLPVSKETTFTVSDLEELIVLLNESSLSSEQANSIPRPEKVQRMLAMRACRSSIMIGKTLTKRQMKGVVEKMGEIEKPWNCPHGRPTMRHLASLAEWEEWREGDGVVGLGEGRKKTDWNGFMGENRKDEV</sequence>
<dbReference type="CDD" id="cd16926">
    <property type="entry name" value="HATPase_MutL-MLH-PMS-like"/>
    <property type="match status" value="1"/>
</dbReference>
<accession>A0ABR3SAJ2</accession>
<dbReference type="PANTHER" id="PTHR10073">
    <property type="entry name" value="DNA MISMATCH REPAIR PROTEIN MLH, PMS, MUTL"/>
    <property type="match status" value="1"/>
</dbReference>
<keyword evidence="6" id="KW-0547">Nucleotide-binding</keyword>
<gene>
    <name evidence="6" type="primary">PMS1_2</name>
    <name evidence="6" type="ORF">SLS56_011847</name>
</gene>
<keyword evidence="6" id="KW-0067">ATP-binding</keyword>
<dbReference type="PROSITE" id="PS00058">
    <property type="entry name" value="DNA_MISMATCH_REPAIR_1"/>
    <property type="match status" value="1"/>
</dbReference>
<dbReference type="InterPro" id="IPR042121">
    <property type="entry name" value="MutL_C_regsub"/>
</dbReference>
<dbReference type="Pfam" id="PF01119">
    <property type="entry name" value="DNA_mis_repair"/>
    <property type="match status" value="1"/>
</dbReference>
<proteinExistence type="inferred from homology"/>
<dbReference type="SUPFAM" id="SSF54211">
    <property type="entry name" value="Ribosomal protein S5 domain 2-like"/>
    <property type="match status" value="1"/>
</dbReference>
<evidence type="ECO:0000256" key="2">
    <source>
        <dbReference type="ARBA" id="ARBA00022763"/>
    </source>
</evidence>
<feature type="compositionally biased region" description="Low complexity" evidence="3">
    <location>
        <begin position="587"/>
        <end position="601"/>
    </location>
</feature>
<dbReference type="InterPro" id="IPR038973">
    <property type="entry name" value="MutL/Mlh/Pms-like"/>
</dbReference>
<dbReference type="PANTHER" id="PTHR10073:SF52">
    <property type="entry name" value="MISMATCH REPAIR ENDONUCLEASE PMS2"/>
    <property type="match status" value="1"/>
</dbReference>
<evidence type="ECO:0000259" key="5">
    <source>
        <dbReference type="SMART" id="SM01340"/>
    </source>
</evidence>
<dbReference type="Pfam" id="PF13589">
    <property type="entry name" value="HATPase_c_3"/>
    <property type="match status" value="1"/>
</dbReference>
<comment type="similarity">
    <text evidence="1">Belongs to the DNA mismatch repair MutL/HexB family.</text>
</comment>
<feature type="region of interest" description="Disordered" evidence="3">
    <location>
        <begin position="531"/>
        <end position="706"/>
    </location>
</feature>
<protein>
    <submittedName>
        <fullName evidence="6">ATP-binding mismatch repair protein</fullName>
    </submittedName>
</protein>
<feature type="compositionally biased region" description="Basic and acidic residues" evidence="3">
    <location>
        <begin position="536"/>
        <end position="545"/>
    </location>
</feature>
<evidence type="ECO:0000256" key="1">
    <source>
        <dbReference type="ARBA" id="ARBA00006082"/>
    </source>
</evidence>
<feature type="domain" description="MutL C-terminal dimerisation" evidence="4">
    <location>
        <begin position="845"/>
        <end position="1021"/>
    </location>
</feature>
<dbReference type="NCBIfam" id="TIGR00585">
    <property type="entry name" value="mutl"/>
    <property type="match status" value="1"/>
</dbReference>
<keyword evidence="7" id="KW-1185">Reference proteome</keyword>
<evidence type="ECO:0000313" key="7">
    <source>
        <dbReference type="Proteomes" id="UP001521116"/>
    </source>
</evidence>
<evidence type="ECO:0000313" key="6">
    <source>
        <dbReference type="EMBL" id="KAL1615357.1"/>
    </source>
</evidence>
<feature type="compositionally biased region" description="Basic and acidic residues" evidence="3">
    <location>
        <begin position="672"/>
        <end position="682"/>
    </location>
</feature>